<sequence length="66" mass="7145">MSANLRDSDRPLAGGPQHSVPFRPLSGSAPQFPASSNFTIIFLKLILDIREEYGSGGCRSDKIVLL</sequence>
<feature type="compositionally biased region" description="Basic and acidic residues" evidence="1">
    <location>
        <begin position="1"/>
        <end position="10"/>
    </location>
</feature>
<evidence type="ECO:0000256" key="1">
    <source>
        <dbReference type="SAM" id="MobiDB-lite"/>
    </source>
</evidence>
<gene>
    <name evidence="2" type="ORF">TNCV_1504211</name>
</gene>
<dbReference type="EMBL" id="BMAU01021203">
    <property type="protein sequence ID" value="GFX98845.1"/>
    <property type="molecule type" value="Genomic_DNA"/>
</dbReference>
<accession>A0A8X6RRA6</accession>
<keyword evidence="3" id="KW-1185">Reference proteome</keyword>
<evidence type="ECO:0000313" key="3">
    <source>
        <dbReference type="Proteomes" id="UP000887159"/>
    </source>
</evidence>
<name>A0A8X6RRA6_TRICX</name>
<reference evidence="2" key="1">
    <citation type="submission" date="2020-08" db="EMBL/GenBank/DDBJ databases">
        <title>Multicomponent nature underlies the extraordinary mechanical properties of spider dragline silk.</title>
        <authorList>
            <person name="Kono N."/>
            <person name="Nakamura H."/>
            <person name="Mori M."/>
            <person name="Yoshida Y."/>
            <person name="Ohtoshi R."/>
            <person name="Malay A.D."/>
            <person name="Moran D.A.P."/>
            <person name="Tomita M."/>
            <person name="Numata K."/>
            <person name="Arakawa K."/>
        </authorList>
    </citation>
    <scope>NUCLEOTIDE SEQUENCE</scope>
</reference>
<feature type="region of interest" description="Disordered" evidence="1">
    <location>
        <begin position="1"/>
        <end position="33"/>
    </location>
</feature>
<dbReference type="Proteomes" id="UP000887159">
    <property type="component" value="Unassembled WGS sequence"/>
</dbReference>
<comment type="caution">
    <text evidence="2">The sequence shown here is derived from an EMBL/GenBank/DDBJ whole genome shotgun (WGS) entry which is preliminary data.</text>
</comment>
<protein>
    <submittedName>
        <fullName evidence="2">Uncharacterized protein</fullName>
    </submittedName>
</protein>
<dbReference type="AlphaFoldDB" id="A0A8X6RRA6"/>
<proteinExistence type="predicted"/>
<organism evidence="2 3">
    <name type="scientific">Trichonephila clavipes</name>
    <name type="common">Golden silk orbweaver</name>
    <name type="synonym">Nephila clavipes</name>
    <dbReference type="NCBI Taxonomy" id="2585209"/>
    <lineage>
        <taxon>Eukaryota</taxon>
        <taxon>Metazoa</taxon>
        <taxon>Ecdysozoa</taxon>
        <taxon>Arthropoda</taxon>
        <taxon>Chelicerata</taxon>
        <taxon>Arachnida</taxon>
        <taxon>Araneae</taxon>
        <taxon>Araneomorphae</taxon>
        <taxon>Entelegynae</taxon>
        <taxon>Araneoidea</taxon>
        <taxon>Nephilidae</taxon>
        <taxon>Trichonephila</taxon>
    </lineage>
</organism>
<evidence type="ECO:0000313" key="2">
    <source>
        <dbReference type="EMBL" id="GFX98845.1"/>
    </source>
</evidence>